<dbReference type="SUPFAM" id="SSF48403">
    <property type="entry name" value="Ankyrin repeat"/>
    <property type="match status" value="1"/>
</dbReference>
<dbReference type="Gene3D" id="1.25.40.20">
    <property type="entry name" value="Ankyrin repeat-containing domain"/>
    <property type="match status" value="2"/>
</dbReference>
<dbReference type="GeneID" id="36555056"/>
<evidence type="ECO:0000256" key="2">
    <source>
        <dbReference type="ARBA" id="ARBA00023043"/>
    </source>
</evidence>
<dbReference type="InterPro" id="IPR002110">
    <property type="entry name" value="Ankyrin_rpt"/>
</dbReference>
<feature type="repeat" description="ANK" evidence="3">
    <location>
        <begin position="121"/>
        <end position="148"/>
    </location>
</feature>
<evidence type="ECO:0000313" key="4">
    <source>
        <dbReference type="EMBL" id="PLB54740.1"/>
    </source>
</evidence>
<dbReference type="VEuPathDB" id="FungiDB:P170DRAFT_421395"/>
<evidence type="ECO:0000313" key="5">
    <source>
        <dbReference type="Proteomes" id="UP000234275"/>
    </source>
</evidence>
<dbReference type="InterPro" id="IPR050745">
    <property type="entry name" value="Multifunctional_regulatory"/>
</dbReference>
<proteinExistence type="predicted"/>
<evidence type="ECO:0000256" key="1">
    <source>
        <dbReference type="ARBA" id="ARBA00022737"/>
    </source>
</evidence>
<reference evidence="4 5" key="1">
    <citation type="submission" date="2016-12" db="EMBL/GenBank/DDBJ databases">
        <title>The genomes of Aspergillus section Nigri reveals drivers in fungal speciation.</title>
        <authorList>
            <consortium name="DOE Joint Genome Institute"/>
            <person name="Vesth T.C."/>
            <person name="Nybo J."/>
            <person name="Theobald S."/>
            <person name="Brandl J."/>
            <person name="Frisvad J.C."/>
            <person name="Nielsen K.F."/>
            <person name="Lyhne E.K."/>
            <person name="Kogle M.E."/>
            <person name="Kuo A."/>
            <person name="Riley R."/>
            <person name="Clum A."/>
            <person name="Nolan M."/>
            <person name="Lipzen A."/>
            <person name="Salamov A."/>
            <person name="Henrissat B."/>
            <person name="Wiebenga A."/>
            <person name="De Vries R.P."/>
            <person name="Grigoriev I.V."/>
            <person name="Mortensen U.H."/>
            <person name="Andersen M.R."/>
            <person name="Baker S.E."/>
        </authorList>
    </citation>
    <scope>NUCLEOTIDE SEQUENCE [LARGE SCALE GENOMIC DNA]</scope>
    <source>
        <strain evidence="4 5">IBT 23096</strain>
    </source>
</reference>
<dbReference type="InterPro" id="IPR036770">
    <property type="entry name" value="Ankyrin_rpt-contain_sf"/>
</dbReference>
<dbReference type="Pfam" id="PF00023">
    <property type="entry name" value="Ank"/>
    <property type="match status" value="1"/>
</dbReference>
<name>A0A2I2GPE0_9EURO</name>
<gene>
    <name evidence="4" type="ORF">P170DRAFT_421395</name>
</gene>
<comment type="caution">
    <text evidence="4">The sequence shown here is derived from an EMBL/GenBank/DDBJ whole genome shotgun (WGS) entry which is preliminary data.</text>
</comment>
<dbReference type="PANTHER" id="PTHR24189:SF72">
    <property type="entry name" value="ANKYRIN REPEAT-CONTAINING DOMAIN-CONTAINING PROTEIN"/>
    <property type="match status" value="1"/>
</dbReference>
<dbReference type="PANTHER" id="PTHR24189">
    <property type="entry name" value="MYOTROPHIN"/>
    <property type="match status" value="1"/>
</dbReference>
<dbReference type="EMBL" id="MSFO01000001">
    <property type="protein sequence ID" value="PLB54740.1"/>
    <property type="molecule type" value="Genomic_DNA"/>
</dbReference>
<keyword evidence="1" id="KW-0677">Repeat</keyword>
<keyword evidence="5" id="KW-1185">Reference proteome</keyword>
<dbReference type="RefSeq" id="XP_024710042.1">
    <property type="nucleotide sequence ID" value="XM_024847357.1"/>
</dbReference>
<dbReference type="AlphaFoldDB" id="A0A2I2GPE0"/>
<protein>
    <submittedName>
        <fullName evidence="4">Ankyrin</fullName>
    </submittedName>
</protein>
<dbReference type="OrthoDB" id="539213at2759"/>
<sequence length="377" mass="43635">MAERGISTLPGELIIEIAQFLDPVGVSQFSQARKSFYELLRAQRRSATRKHSWSPERHYSRRRVDPVIKRLLPEDEHYDGPNTGPIPQLLLAIHQGRAGVLRGYLEAGVDPNRFWGRSRLLSEAAYSGDMECVKVLLEYGANPGLPDKKIREDDCPRTALSRAASMIFRRQLRLRALPGFQYSIFNSRIWKPGYDRVTRLMKAGVKITHMGEVLWTRWQVNFLDVLKLAVEQGTDLSKLTVPSGTTVLHIAISYAQEGHPFRFFYPGTKILCHNDFEIVEWIITKYPDLINTSNARGETPFYWAFDMRRFDIARLLLLRGFELGFAEIYDWYLEITMGETSIEKVELLLEIREQLMHYDGVYHPEQLREQGRLMLSV</sequence>
<evidence type="ECO:0000256" key="3">
    <source>
        <dbReference type="PROSITE-ProRule" id="PRU00023"/>
    </source>
</evidence>
<accession>A0A2I2GPE0</accession>
<dbReference type="PROSITE" id="PS50088">
    <property type="entry name" value="ANK_REPEAT"/>
    <property type="match status" value="1"/>
</dbReference>
<keyword evidence="2 3" id="KW-0040">ANK repeat</keyword>
<dbReference type="InterPro" id="IPR036047">
    <property type="entry name" value="F-box-like_dom_sf"/>
</dbReference>
<organism evidence="4 5">
    <name type="scientific">Aspergillus steynii IBT 23096</name>
    <dbReference type="NCBI Taxonomy" id="1392250"/>
    <lineage>
        <taxon>Eukaryota</taxon>
        <taxon>Fungi</taxon>
        <taxon>Dikarya</taxon>
        <taxon>Ascomycota</taxon>
        <taxon>Pezizomycotina</taxon>
        <taxon>Eurotiomycetes</taxon>
        <taxon>Eurotiomycetidae</taxon>
        <taxon>Eurotiales</taxon>
        <taxon>Aspergillaceae</taxon>
        <taxon>Aspergillus</taxon>
        <taxon>Aspergillus subgen. Circumdati</taxon>
    </lineage>
</organism>
<dbReference type="SUPFAM" id="SSF81383">
    <property type="entry name" value="F-box domain"/>
    <property type="match status" value="1"/>
</dbReference>
<dbReference type="STRING" id="1392250.A0A2I2GPE0"/>
<dbReference type="Proteomes" id="UP000234275">
    <property type="component" value="Unassembled WGS sequence"/>
</dbReference>
<dbReference type="SMART" id="SM00248">
    <property type="entry name" value="ANK"/>
    <property type="match status" value="3"/>
</dbReference>